<accession>A0A328WVQ7</accession>
<evidence type="ECO:0000313" key="1">
    <source>
        <dbReference type="EMBL" id="RAR50450.1"/>
    </source>
</evidence>
<dbReference type="EMBL" id="QLSV01000002">
    <property type="protein sequence ID" value="RAR50450.1"/>
    <property type="molecule type" value="Genomic_DNA"/>
</dbReference>
<reference evidence="1 2" key="1">
    <citation type="submission" date="2018-06" db="EMBL/GenBank/DDBJ databases">
        <title>Genomic Encyclopedia of Type Strains, Phase III (KMG-III): the genomes of soil and plant-associated and newly described type strains.</title>
        <authorList>
            <person name="Whitman W."/>
        </authorList>
    </citation>
    <scope>NUCLEOTIDE SEQUENCE [LARGE SCALE GENOMIC DNA]</scope>
    <source>
        <strain evidence="1 2">CGMCC 1.12504</strain>
    </source>
</reference>
<proteinExistence type="predicted"/>
<protein>
    <submittedName>
        <fullName evidence="1">Uncharacterized protein</fullName>
    </submittedName>
</protein>
<evidence type="ECO:0000313" key="2">
    <source>
        <dbReference type="Proteomes" id="UP000249518"/>
    </source>
</evidence>
<keyword evidence="2" id="KW-1185">Reference proteome</keyword>
<dbReference type="AlphaFoldDB" id="A0A328WVQ7"/>
<dbReference type="OrthoDB" id="1347473at2"/>
<comment type="caution">
    <text evidence="1">The sequence shown here is derived from an EMBL/GenBank/DDBJ whole genome shotgun (WGS) entry which is preliminary data.</text>
</comment>
<dbReference type="Proteomes" id="UP000249518">
    <property type="component" value="Unassembled WGS sequence"/>
</dbReference>
<name>A0A328WVQ7_9FLAO</name>
<sequence>MKKFCFSIVVLSLISCNKLKESTQDALTNSMEKAIESKTGTQVDLPDAADIENNGAFVNYKVADKVYLKSDEKLQATAIFNKDNNGLAIALQLIGENGKSFMITINHIPENFSLPLTGNFSMSNEYDGVNPSATILFMNTNPNVLDTSEMPFEGQITISQLSSKNIEFTIKGKGGDASDVESPRNWKPISGDGKISNPIILSYGIDKNKILK</sequence>
<organism evidence="1 2">
    <name type="scientific">Flavobacterium lacus</name>
    <dbReference type="NCBI Taxonomy" id="1353778"/>
    <lineage>
        <taxon>Bacteria</taxon>
        <taxon>Pseudomonadati</taxon>
        <taxon>Bacteroidota</taxon>
        <taxon>Flavobacteriia</taxon>
        <taxon>Flavobacteriales</taxon>
        <taxon>Flavobacteriaceae</taxon>
        <taxon>Flavobacterium</taxon>
    </lineage>
</organism>
<dbReference type="RefSeq" id="WP_112084997.1">
    <property type="nucleotide sequence ID" value="NZ_QLSV01000002.1"/>
</dbReference>
<dbReference type="PROSITE" id="PS51257">
    <property type="entry name" value="PROKAR_LIPOPROTEIN"/>
    <property type="match status" value="1"/>
</dbReference>
<gene>
    <name evidence="1" type="ORF">B0I10_102254</name>
</gene>